<gene>
    <name evidence="1" type="ORF">PR048_029352</name>
</gene>
<evidence type="ECO:0000313" key="1">
    <source>
        <dbReference type="EMBL" id="KAJ8870331.1"/>
    </source>
</evidence>
<accession>A0ABQ9GG54</accession>
<dbReference type="Proteomes" id="UP001159363">
    <property type="component" value="Chromosome 12"/>
</dbReference>
<dbReference type="EMBL" id="JARBHB010000013">
    <property type="protein sequence ID" value="KAJ8870331.1"/>
    <property type="molecule type" value="Genomic_DNA"/>
</dbReference>
<comment type="caution">
    <text evidence="1">The sequence shown here is derived from an EMBL/GenBank/DDBJ whole genome shotgun (WGS) entry which is preliminary data.</text>
</comment>
<evidence type="ECO:0000313" key="2">
    <source>
        <dbReference type="Proteomes" id="UP001159363"/>
    </source>
</evidence>
<organism evidence="1 2">
    <name type="scientific">Dryococelus australis</name>
    <dbReference type="NCBI Taxonomy" id="614101"/>
    <lineage>
        <taxon>Eukaryota</taxon>
        <taxon>Metazoa</taxon>
        <taxon>Ecdysozoa</taxon>
        <taxon>Arthropoda</taxon>
        <taxon>Hexapoda</taxon>
        <taxon>Insecta</taxon>
        <taxon>Pterygota</taxon>
        <taxon>Neoptera</taxon>
        <taxon>Polyneoptera</taxon>
        <taxon>Phasmatodea</taxon>
        <taxon>Verophasmatodea</taxon>
        <taxon>Anareolatae</taxon>
        <taxon>Phasmatidae</taxon>
        <taxon>Eurycanthinae</taxon>
        <taxon>Dryococelus</taxon>
    </lineage>
</organism>
<proteinExistence type="predicted"/>
<protein>
    <recommendedName>
        <fullName evidence="3">DDE Tnp4 domain-containing protein</fullName>
    </recommendedName>
</protein>
<name>A0ABQ9GG54_9NEOP</name>
<evidence type="ECO:0008006" key="3">
    <source>
        <dbReference type="Google" id="ProtNLM"/>
    </source>
</evidence>
<reference evidence="1 2" key="1">
    <citation type="submission" date="2023-02" db="EMBL/GenBank/DDBJ databases">
        <title>LHISI_Scaffold_Assembly.</title>
        <authorList>
            <person name="Stuart O.P."/>
            <person name="Cleave R."/>
            <person name="Magrath M.J.L."/>
            <person name="Mikheyev A.S."/>
        </authorList>
    </citation>
    <scope>NUCLEOTIDE SEQUENCE [LARGE SCALE GENOMIC DNA]</scope>
    <source>
        <strain evidence="1">Daus_M_001</strain>
        <tissue evidence="1">Leg muscle</tissue>
    </source>
</reference>
<keyword evidence="2" id="KW-1185">Reference proteome</keyword>
<sequence>MATLRCLATGRTLEDLKFSCRTAPQTLGKIIPDACEAIFKAPRNYCKENVARVFEHRWNFPNCIGAVDGKDVAIMLPPGSGSHIYNYKNVHSQVLLGIANANYELLYFSFGTNGRVSDGGVFEASDLSKKTRRRETECAKGGNCRWKKKRGMC</sequence>